<dbReference type="SMART" id="SM00220">
    <property type="entry name" value="S_TKc"/>
    <property type="match status" value="1"/>
</dbReference>
<dbReference type="InterPro" id="IPR000719">
    <property type="entry name" value="Prot_kinase_dom"/>
</dbReference>
<dbReference type="GO" id="GO:0005524">
    <property type="term" value="F:ATP binding"/>
    <property type="evidence" value="ECO:0007669"/>
    <property type="project" value="UniProtKB-UniRule"/>
</dbReference>
<keyword evidence="2 5" id="KW-0547">Nucleotide-binding</keyword>
<evidence type="ECO:0000256" key="1">
    <source>
        <dbReference type="ARBA" id="ARBA00022679"/>
    </source>
</evidence>
<dbReference type="PROSITE" id="PS00108">
    <property type="entry name" value="PROTEIN_KINASE_ST"/>
    <property type="match status" value="1"/>
</dbReference>
<dbReference type="Gene3D" id="1.10.510.10">
    <property type="entry name" value="Transferase(Phosphotransferase) domain 1"/>
    <property type="match status" value="1"/>
</dbReference>
<organism evidence="9 10">
    <name type="scientific">Gonium pectorale</name>
    <name type="common">Green alga</name>
    <dbReference type="NCBI Taxonomy" id="33097"/>
    <lineage>
        <taxon>Eukaryota</taxon>
        <taxon>Viridiplantae</taxon>
        <taxon>Chlorophyta</taxon>
        <taxon>core chlorophytes</taxon>
        <taxon>Chlorophyceae</taxon>
        <taxon>CS clade</taxon>
        <taxon>Chlamydomonadales</taxon>
        <taxon>Volvocaceae</taxon>
        <taxon>Gonium</taxon>
    </lineage>
</organism>
<evidence type="ECO:0000256" key="6">
    <source>
        <dbReference type="RuleBase" id="RU000304"/>
    </source>
</evidence>
<accession>A0A150GIM2</accession>
<dbReference type="SUPFAM" id="SSF56112">
    <property type="entry name" value="Protein kinase-like (PK-like)"/>
    <property type="match status" value="1"/>
</dbReference>
<dbReference type="PROSITE" id="PS00107">
    <property type="entry name" value="PROTEIN_KINASE_ATP"/>
    <property type="match status" value="1"/>
</dbReference>
<dbReference type="PROSITE" id="PS50011">
    <property type="entry name" value="PROTEIN_KINASE_DOM"/>
    <property type="match status" value="1"/>
</dbReference>
<dbReference type="STRING" id="33097.A0A150GIM2"/>
<sequence length="286" mass="30532">MMSFLPVAGNTGVPHTTAMPTPALPQGSGAPSHDPFAVVTLFTPPRPDVRLDARPGHEVTLLPTVLGKGGFGRVVEGIYEGRTVAVKLILDDSLEAWGLRAAVDHHSAADGTNAASDGRGVAQRKNESRESALSELSASLAQEVAVLGRCRHPNILTLIAACLQPPRLCLVMERMETSLDKLLYGRPGVLLPMEQVLSIALDVARGLEYLHPTVLHRDLKPGNVLINGVGTDKLVAKLSDFGLSRLRFTAVAFTANPEVGTPEYMAPELYATTNNAVSDKVDEYTT</sequence>
<reference evidence="10" key="1">
    <citation type="journal article" date="2016" name="Nat. Commun.">
        <title>The Gonium pectorale genome demonstrates co-option of cell cycle regulation during the evolution of multicellularity.</title>
        <authorList>
            <person name="Hanschen E.R."/>
            <person name="Marriage T.N."/>
            <person name="Ferris P.J."/>
            <person name="Hamaji T."/>
            <person name="Toyoda A."/>
            <person name="Fujiyama A."/>
            <person name="Neme R."/>
            <person name="Noguchi H."/>
            <person name="Minakuchi Y."/>
            <person name="Suzuki M."/>
            <person name="Kawai-Toyooka H."/>
            <person name="Smith D.R."/>
            <person name="Sparks H."/>
            <person name="Anderson J."/>
            <person name="Bakaric R."/>
            <person name="Luria V."/>
            <person name="Karger A."/>
            <person name="Kirschner M.W."/>
            <person name="Durand P.M."/>
            <person name="Michod R.E."/>
            <person name="Nozaki H."/>
            <person name="Olson B.J."/>
        </authorList>
    </citation>
    <scope>NUCLEOTIDE SEQUENCE [LARGE SCALE GENOMIC DNA]</scope>
    <source>
        <strain evidence="10">NIES-2863</strain>
    </source>
</reference>
<dbReference type="OrthoDB" id="1089752at2759"/>
<evidence type="ECO:0000313" key="10">
    <source>
        <dbReference type="Proteomes" id="UP000075714"/>
    </source>
</evidence>
<keyword evidence="3" id="KW-0418">Kinase</keyword>
<comment type="similarity">
    <text evidence="6">Belongs to the protein kinase superfamily.</text>
</comment>
<feature type="region of interest" description="Disordered" evidence="7">
    <location>
        <begin position="1"/>
        <end position="31"/>
    </location>
</feature>
<evidence type="ECO:0000256" key="7">
    <source>
        <dbReference type="SAM" id="MobiDB-lite"/>
    </source>
</evidence>
<proteinExistence type="inferred from homology"/>
<dbReference type="PANTHER" id="PTHR44329:SF214">
    <property type="entry name" value="PROTEIN KINASE DOMAIN-CONTAINING PROTEIN"/>
    <property type="match status" value="1"/>
</dbReference>
<dbReference type="InterPro" id="IPR008271">
    <property type="entry name" value="Ser/Thr_kinase_AS"/>
</dbReference>
<evidence type="ECO:0000256" key="5">
    <source>
        <dbReference type="PROSITE-ProRule" id="PRU10141"/>
    </source>
</evidence>
<keyword evidence="10" id="KW-1185">Reference proteome</keyword>
<dbReference type="InterPro" id="IPR011009">
    <property type="entry name" value="Kinase-like_dom_sf"/>
</dbReference>
<dbReference type="Pfam" id="PF00069">
    <property type="entry name" value="Pkinase"/>
    <property type="match status" value="1"/>
</dbReference>
<evidence type="ECO:0000313" key="9">
    <source>
        <dbReference type="EMBL" id="KXZ49653.1"/>
    </source>
</evidence>
<protein>
    <recommendedName>
        <fullName evidence="8">Protein kinase domain-containing protein</fullName>
    </recommendedName>
</protein>
<dbReference type="GO" id="GO:0004674">
    <property type="term" value="F:protein serine/threonine kinase activity"/>
    <property type="evidence" value="ECO:0007669"/>
    <property type="project" value="UniProtKB-KW"/>
</dbReference>
<dbReference type="InterPro" id="IPR017441">
    <property type="entry name" value="Protein_kinase_ATP_BS"/>
</dbReference>
<keyword evidence="4 5" id="KW-0067">ATP-binding</keyword>
<evidence type="ECO:0000256" key="2">
    <source>
        <dbReference type="ARBA" id="ARBA00022741"/>
    </source>
</evidence>
<gene>
    <name evidence="9" type="ORF">GPECTOR_20g510</name>
</gene>
<evidence type="ECO:0000256" key="3">
    <source>
        <dbReference type="ARBA" id="ARBA00022777"/>
    </source>
</evidence>
<dbReference type="InterPro" id="IPR051681">
    <property type="entry name" value="Ser/Thr_Kinases-Pseudokinases"/>
</dbReference>
<keyword evidence="1" id="KW-0808">Transferase</keyword>
<feature type="binding site" evidence="5">
    <location>
        <position position="87"/>
    </location>
    <ligand>
        <name>ATP</name>
        <dbReference type="ChEBI" id="CHEBI:30616"/>
    </ligand>
</feature>
<comment type="caution">
    <text evidence="9">The sequence shown here is derived from an EMBL/GenBank/DDBJ whole genome shotgun (WGS) entry which is preliminary data.</text>
</comment>
<feature type="domain" description="Protein kinase" evidence="8">
    <location>
        <begin position="60"/>
        <end position="286"/>
    </location>
</feature>
<dbReference type="PANTHER" id="PTHR44329">
    <property type="entry name" value="SERINE/THREONINE-PROTEIN KINASE TNNI3K-RELATED"/>
    <property type="match status" value="1"/>
</dbReference>
<dbReference type="Proteomes" id="UP000075714">
    <property type="component" value="Unassembled WGS sequence"/>
</dbReference>
<dbReference type="Gene3D" id="3.30.200.20">
    <property type="entry name" value="Phosphorylase Kinase, domain 1"/>
    <property type="match status" value="1"/>
</dbReference>
<dbReference type="EMBL" id="LSYV01000021">
    <property type="protein sequence ID" value="KXZ49653.1"/>
    <property type="molecule type" value="Genomic_DNA"/>
</dbReference>
<keyword evidence="6" id="KW-0723">Serine/threonine-protein kinase</keyword>
<dbReference type="AlphaFoldDB" id="A0A150GIM2"/>
<evidence type="ECO:0000259" key="8">
    <source>
        <dbReference type="PROSITE" id="PS50011"/>
    </source>
</evidence>
<evidence type="ECO:0000256" key="4">
    <source>
        <dbReference type="ARBA" id="ARBA00022840"/>
    </source>
</evidence>
<name>A0A150GIM2_GONPE</name>